<keyword evidence="2" id="KW-1133">Transmembrane helix</keyword>
<evidence type="ECO:0000313" key="4">
    <source>
        <dbReference type="Proteomes" id="UP000815325"/>
    </source>
</evidence>
<dbReference type="Proteomes" id="UP000815325">
    <property type="component" value="Unassembled WGS sequence"/>
</dbReference>
<feature type="transmembrane region" description="Helical" evidence="2">
    <location>
        <begin position="19"/>
        <end position="35"/>
    </location>
</feature>
<evidence type="ECO:0000313" key="3">
    <source>
        <dbReference type="EMBL" id="KAF5843747.1"/>
    </source>
</evidence>
<feature type="region of interest" description="Disordered" evidence="1">
    <location>
        <begin position="68"/>
        <end position="155"/>
    </location>
</feature>
<comment type="caution">
    <text evidence="3">The sequence shown here is derived from an EMBL/GenBank/DDBJ whole genome shotgun (WGS) entry which is preliminary data.</text>
</comment>
<keyword evidence="2" id="KW-0472">Membrane</keyword>
<reference evidence="3" key="1">
    <citation type="submission" date="2017-08" db="EMBL/GenBank/DDBJ databases">
        <authorList>
            <person name="Polle J.E."/>
            <person name="Barry K."/>
            <person name="Cushman J."/>
            <person name="Schmutz J."/>
            <person name="Tran D."/>
            <person name="Hathwaick L.T."/>
            <person name="Yim W.C."/>
            <person name="Jenkins J."/>
            <person name="Mckie-Krisberg Z.M."/>
            <person name="Prochnik S."/>
            <person name="Lindquist E."/>
            <person name="Dockter R.B."/>
            <person name="Adam C."/>
            <person name="Molina H."/>
            <person name="Bunkerborg J."/>
            <person name="Jin E."/>
            <person name="Buchheim M."/>
            <person name="Magnuson J."/>
        </authorList>
    </citation>
    <scope>NUCLEOTIDE SEQUENCE</scope>
    <source>
        <strain evidence="3">CCAP 19/18</strain>
    </source>
</reference>
<proteinExistence type="predicted"/>
<evidence type="ECO:0008006" key="5">
    <source>
        <dbReference type="Google" id="ProtNLM"/>
    </source>
</evidence>
<keyword evidence="4" id="KW-1185">Reference proteome</keyword>
<name>A0ABQ7HA68_DUNSA</name>
<accession>A0ABQ7HA68</accession>
<feature type="compositionally biased region" description="Polar residues" evidence="1">
    <location>
        <begin position="79"/>
        <end position="93"/>
    </location>
</feature>
<dbReference type="EMBL" id="MU069438">
    <property type="protein sequence ID" value="KAF5843747.1"/>
    <property type="molecule type" value="Genomic_DNA"/>
</dbReference>
<protein>
    <recommendedName>
        <fullName evidence="5">Encoded protein</fullName>
    </recommendedName>
</protein>
<keyword evidence="2" id="KW-0812">Transmembrane</keyword>
<feature type="compositionally biased region" description="Polar residues" evidence="1">
    <location>
        <begin position="115"/>
        <end position="135"/>
    </location>
</feature>
<evidence type="ECO:0000256" key="1">
    <source>
        <dbReference type="SAM" id="MobiDB-lite"/>
    </source>
</evidence>
<evidence type="ECO:0000256" key="2">
    <source>
        <dbReference type="SAM" id="Phobius"/>
    </source>
</evidence>
<organism evidence="3 4">
    <name type="scientific">Dunaliella salina</name>
    <name type="common">Green alga</name>
    <name type="synonym">Protococcus salinus</name>
    <dbReference type="NCBI Taxonomy" id="3046"/>
    <lineage>
        <taxon>Eukaryota</taxon>
        <taxon>Viridiplantae</taxon>
        <taxon>Chlorophyta</taxon>
        <taxon>core chlorophytes</taxon>
        <taxon>Chlorophyceae</taxon>
        <taxon>CS clade</taxon>
        <taxon>Chlamydomonadales</taxon>
        <taxon>Dunaliellaceae</taxon>
        <taxon>Dunaliella</taxon>
    </lineage>
</organism>
<sequence length="257" mass="28304">MIIDVVSWIASTCIFKAKYMYFLVCLCTCVLGLWLLLAPSSFSGCLIAFCLLVWILLAKFSSMRPGFLSGSKSRERSSKIQNAQDDSQRGTPQTERKDSQRKAGTPKAESKDSQRTAGTPNTEDSRQTQNCQRTAGTPRAERKEILFPTGPVPESHITATISSLLDSLPKADGRPPSRVPPHQSRFRKSAGLQPFGMHGGSPFLVPGFLSFLDTALEAQLDHDFSLPLDEIPNQLGFSHIFRNPWACRGCSGSPRRS</sequence>
<gene>
    <name evidence="3" type="ORF">DUNSADRAFT_8263</name>
</gene>